<name>A0A439DVI1_9MYCO</name>
<evidence type="ECO:0000259" key="4">
    <source>
        <dbReference type="Pfam" id="PF11887"/>
    </source>
</evidence>
<evidence type="ECO:0000313" key="6">
    <source>
        <dbReference type="Proteomes" id="UP000287177"/>
    </source>
</evidence>
<dbReference type="InterPro" id="IPR024516">
    <property type="entry name" value="Mce_C"/>
</dbReference>
<feature type="compositionally biased region" description="Low complexity" evidence="1">
    <location>
        <begin position="476"/>
        <end position="501"/>
    </location>
</feature>
<feature type="domain" description="Mce/MlaD" evidence="3">
    <location>
        <begin position="48"/>
        <end position="124"/>
    </location>
</feature>
<dbReference type="InterPro" id="IPR003399">
    <property type="entry name" value="Mce/MlaD"/>
</dbReference>
<dbReference type="GO" id="GO:0051701">
    <property type="term" value="P:biological process involved in interaction with host"/>
    <property type="evidence" value="ECO:0007669"/>
    <property type="project" value="TreeGrafter"/>
</dbReference>
<keyword evidence="2" id="KW-0472">Membrane</keyword>
<keyword evidence="2" id="KW-1133">Transmembrane helix</keyword>
<dbReference type="GO" id="GO:0005576">
    <property type="term" value="C:extracellular region"/>
    <property type="evidence" value="ECO:0007669"/>
    <property type="project" value="TreeGrafter"/>
</dbReference>
<feature type="domain" description="Mammalian cell entry C-terminal" evidence="4">
    <location>
        <begin position="130"/>
        <end position="354"/>
    </location>
</feature>
<evidence type="ECO:0000313" key="5">
    <source>
        <dbReference type="EMBL" id="RWA21022.1"/>
    </source>
</evidence>
<comment type="caution">
    <text evidence="5">The sequence shown here is derived from an EMBL/GenBank/DDBJ whole genome shotgun (WGS) entry which is preliminary data.</text>
</comment>
<protein>
    <submittedName>
        <fullName evidence="5">Mammalian cell entry protein</fullName>
    </submittedName>
</protein>
<dbReference type="PANTHER" id="PTHR33371:SF19">
    <property type="entry name" value="MCE-FAMILY PROTEIN MCE4A"/>
    <property type="match status" value="1"/>
</dbReference>
<dbReference type="Pfam" id="PF02470">
    <property type="entry name" value="MlaD"/>
    <property type="match status" value="1"/>
</dbReference>
<feature type="compositionally biased region" description="Pro residues" evidence="1">
    <location>
        <begin position="414"/>
        <end position="429"/>
    </location>
</feature>
<dbReference type="RefSeq" id="WP_128108447.1">
    <property type="nucleotide sequence ID" value="NZ_ATDN01000012.1"/>
</dbReference>
<dbReference type="Proteomes" id="UP000287177">
    <property type="component" value="Unassembled WGS sequence"/>
</dbReference>
<feature type="region of interest" description="Disordered" evidence="1">
    <location>
        <begin position="409"/>
        <end position="511"/>
    </location>
</feature>
<proteinExistence type="predicted"/>
<feature type="compositionally biased region" description="Pro residues" evidence="1">
    <location>
        <begin position="437"/>
        <end position="474"/>
    </location>
</feature>
<evidence type="ECO:0000256" key="2">
    <source>
        <dbReference type="SAM" id="Phobius"/>
    </source>
</evidence>
<dbReference type="PRINTS" id="PR01217">
    <property type="entry name" value="PRICHEXTENSN"/>
</dbReference>
<sequence>MPNSFDLDGRGPTDRQLIGGGIVVVLVAALITGTLLVKATGRLDPFVRVVADLVNVGDGLPQRSDVKYHGVLVGAVASVTPGAHGNPNHVHINLDRQYAGSIPATVTARVVPSNVFAVSSVQLVDNGDGPPIRAGAHIPEDTELPTVLFQTTISKLRDILAATGRGREDKTIGILAAINEATEDRRTELLAAGAQLDRLIDDVDAIVATRPDSTTVSALTDAAVGLQQTTPELFDALQKAVQPMQVLVEQRAQLDTLVNGGIHTMNTTHTALNNHTDRMVKISSELTPVVGNLADTSRHWVPAFVKLNELSDKFFDEVWMHDRDIGNMRVNLSFTPTYTYTRADCPQYGELKGPSCYTAPLVPVRPPLPDTLLPQNYQPPKDLAPPPGTVLGENGNLVAVGPPLVNPYPNLADPNPPLPPGVSPSPPVPGSANPALEPTPQPPVIQSPPAPVAPKPWDPPAPPAGPVAPQPSGPLPAEAAPAPAITPAQPAPAITPAQPAAFGGNVGPVGSRQERNQLSVITGQPATTATQLLLGPVARGTTVSLGQEAR</sequence>
<evidence type="ECO:0000256" key="1">
    <source>
        <dbReference type="SAM" id="MobiDB-lite"/>
    </source>
</evidence>
<accession>A0A439DVI1</accession>
<keyword evidence="6" id="KW-1185">Reference proteome</keyword>
<dbReference type="AlphaFoldDB" id="A0A439DVI1"/>
<dbReference type="PANTHER" id="PTHR33371">
    <property type="entry name" value="INTERMEMBRANE PHOSPHOLIPID TRANSPORT SYSTEM BINDING PROTEIN MLAD-RELATED"/>
    <property type="match status" value="1"/>
</dbReference>
<feature type="transmembrane region" description="Helical" evidence="2">
    <location>
        <begin position="17"/>
        <end position="37"/>
    </location>
</feature>
<dbReference type="EMBL" id="ATDN01000012">
    <property type="protein sequence ID" value="RWA21022.1"/>
    <property type="molecule type" value="Genomic_DNA"/>
</dbReference>
<feature type="region of interest" description="Disordered" evidence="1">
    <location>
        <begin position="375"/>
        <end position="395"/>
    </location>
</feature>
<organism evidence="5 6">
    <name type="scientific">Mycolicibacterium elephantis DSM 44368</name>
    <dbReference type="NCBI Taxonomy" id="1335622"/>
    <lineage>
        <taxon>Bacteria</taxon>
        <taxon>Bacillati</taxon>
        <taxon>Actinomycetota</taxon>
        <taxon>Actinomycetes</taxon>
        <taxon>Mycobacteriales</taxon>
        <taxon>Mycobacteriaceae</taxon>
        <taxon>Mycolicibacterium</taxon>
    </lineage>
</organism>
<reference evidence="5 6" key="1">
    <citation type="submission" date="2013-06" db="EMBL/GenBank/DDBJ databases">
        <title>The draft sequence of the Mycobacterium elephantis genome.</title>
        <authorList>
            <person name="Pettersson F.B."/>
            <person name="Das S."/>
            <person name="Dasgupta S."/>
            <person name="Bhattacharya A."/>
            <person name="Kirsebom L.A."/>
        </authorList>
    </citation>
    <scope>NUCLEOTIDE SEQUENCE [LARGE SCALE GENOMIC DNA]</scope>
    <source>
        <strain evidence="5 6">DSM 44368</strain>
    </source>
</reference>
<dbReference type="InterPro" id="IPR052336">
    <property type="entry name" value="MlaD_Phospholipid_Transporter"/>
</dbReference>
<dbReference type="Pfam" id="PF11887">
    <property type="entry name" value="Mce4_CUP1"/>
    <property type="match status" value="1"/>
</dbReference>
<evidence type="ECO:0000259" key="3">
    <source>
        <dbReference type="Pfam" id="PF02470"/>
    </source>
</evidence>
<gene>
    <name evidence="5" type="ORF">MELE44368_03435</name>
</gene>
<keyword evidence="2" id="KW-0812">Transmembrane</keyword>